<gene>
    <name evidence="2" type="ORF">ABN611_17280</name>
</gene>
<feature type="transmembrane region" description="Helical" evidence="1">
    <location>
        <begin position="181"/>
        <end position="199"/>
    </location>
</feature>
<organism evidence="2">
    <name type="scientific">Kribbella sp. HUAS MG21</name>
    <dbReference type="NCBI Taxonomy" id="3160966"/>
    <lineage>
        <taxon>Bacteria</taxon>
        <taxon>Bacillati</taxon>
        <taxon>Actinomycetota</taxon>
        <taxon>Actinomycetes</taxon>
        <taxon>Propionibacteriales</taxon>
        <taxon>Kribbellaceae</taxon>
        <taxon>Kribbella</taxon>
    </lineage>
</organism>
<keyword evidence="1" id="KW-0812">Transmembrane</keyword>
<dbReference type="RefSeq" id="WP_350280909.1">
    <property type="nucleotide sequence ID" value="NZ_CP158165.1"/>
</dbReference>
<feature type="transmembrane region" description="Helical" evidence="1">
    <location>
        <begin position="205"/>
        <end position="224"/>
    </location>
</feature>
<dbReference type="EMBL" id="CP158165">
    <property type="protein sequence ID" value="XBV28137.1"/>
    <property type="molecule type" value="Genomic_DNA"/>
</dbReference>
<feature type="transmembrane region" description="Helical" evidence="1">
    <location>
        <begin position="20"/>
        <end position="39"/>
    </location>
</feature>
<accession>A0AAU7TN14</accession>
<dbReference type="AlphaFoldDB" id="A0AAU7TN14"/>
<protein>
    <recommendedName>
        <fullName evidence="3">TPM domain-containing protein</fullName>
    </recommendedName>
</protein>
<evidence type="ECO:0008006" key="3">
    <source>
        <dbReference type="Google" id="ProtNLM"/>
    </source>
</evidence>
<keyword evidence="1" id="KW-0472">Membrane</keyword>
<keyword evidence="1" id="KW-1133">Transmembrane helix</keyword>
<reference evidence="2" key="1">
    <citation type="submission" date="2024-06" db="EMBL/GenBank/DDBJ databases">
        <title>Kribbella sp. strain HUAS MG21 genome sequences.</title>
        <authorList>
            <person name="Mo P."/>
        </authorList>
    </citation>
    <scope>NUCLEOTIDE SEQUENCE</scope>
    <source>
        <strain evidence="2">HUAS MG21</strain>
    </source>
</reference>
<name>A0AAU7TN14_9ACTN</name>
<evidence type="ECO:0000313" key="2">
    <source>
        <dbReference type="EMBL" id="XBV28137.1"/>
    </source>
</evidence>
<evidence type="ECO:0000256" key="1">
    <source>
        <dbReference type="SAM" id="Phobius"/>
    </source>
</evidence>
<proteinExistence type="predicted"/>
<sequence length="445" mass="46986">MTTDPLWARVLRRVTVWGGAALLAAGAYAGATIAVSAFLDDRPDAEAYDEAATALRDDLVYVDERAGNLLTEDAAADLEKRVAGMSRPTRIVVWPRDGEWLGDTVEYIAARSEVPSRFLIVDQYGLTKVASTLDESAPSIPDTLNSPVAAALTKALDQLERTPLRGERTAYDDGGGPPGELWLAAAAGAGLALFAGFVALSGAVVAFGTVLLVVSFAALAVWSYRRRRAGPAIADIEARPAERRHGRSRGVYRPPNDVLVRINKVRITERAELLRDEVLALGERMGASTDHVDGLAWALALDCYAVAGRIADTTEGRDDLAAQADVVAGLVLVARGGRAVDAAEADRELTETLDCFANPFHGVAVGPVPAIALGAERPPASVPQRVEVCATCRAAAGKSVAAADPLVLDAGSVTEYWMAGVRPWAEIGYGAPSRVLIDAWNASRV</sequence>